<protein>
    <recommendedName>
        <fullName evidence="3">PRC-barrel domain containing protein</fullName>
    </recommendedName>
</protein>
<gene>
    <name evidence="1" type="ORF">GCM10010346_17920</name>
</gene>
<dbReference type="EMBL" id="BMVO01000004">
    <property type="protein sequence ID" value="GHA95806.1"/>
    <property type="molecule type" value="Genomic_DNA"/>
</dbReference>
<accession>A0ABQ3DJR6</accession>
<dbReference type="InterPro" id="IPR014747">
    <property type="entry name" value="Bac_photo_RC_H_C"/>
</dbReference>
<evidence type="ECO:0000313" key="2">
    <source>
        <dbReference type="Proteomes" id="UP000599437"/>
    </source>
</evidence>
<reference evidence="2" key="1">
    <citation type="journal article" date="2019" name="Int. J. Syst. Evol. Microbiol.">
        <title>The Global Catalogue of Microorganisms (GCM) 10K type strain sequencing project: providing services to taxonomists for standard genome sequencing and annotation.</title>
        <authorList>
            <consortium name="The Broad Institute Genomics Platform"/>
            <consortium name="The Broad Institute Genome Sequencing Center for Infectious Disease"/>
            <person name="Wu L."/>
            <person name="Ma J."/>
        </authorList>
    </citation>
    <scope>NUCLEOTIDE SEQUENCE [LARGE SCALE GENOMIC DNA]</scope>
    <source>
        <strain evidence="2">JCM 4737</strain>
    </source>
</reference>
<sequence length="140" mass="15202">MRPVQGQVGAHDATTGVAVTERLDMTGIWNYLPGLERMADEDLTGYAVEAVDGSVGSVDRQSEVPGYDHLVVDTGVWVFGRSVVITAGLVTSIDRSARVIRVARTKEDIKQAPAFEHDQDTSSTRYLDELGAYHSPVAVR</sequence>
<dbReference type="InterPro" id="IPR011033">
    <property type="entry name" value="PRC_barrel-like_sf"/>
</dbReference>
<evidence type="ECO:0000313" key="1">
    <source>
        <dbReference type="EMBL" id="GHA95806.1"/>
    </source>
</evidence>
<comment type="caution">
    <text evidence="1">The sequence shown here is derived from an EMBL/GenBank/DDBJ whole genome shotgun (WGS) entry which is preliminary data.</text>
</comment>
<evidence type="ECO:0008006" key="3">
    <source>
        <dbReference type="Google" id="ProtNLM"/>
    </source>
</evidence>
<dbReference type="Gene3D" id="3.90.50.10">
    <property type="entry name" value="Photosynthetic Reaction Center, subunit H, domain 2"/>
    <property type="match status" value="1"/>
</dbReference>
<keyword evidence="2" id="KW-1185">Reference proteome</keyword>
<organism evidence="1 2">
    <name type="scientific">Streptomyces chryseus</name>
    <dbReference type="NCBI Taxonomy" id="68186"/>
    <lineage>
        <taxon>Bacteria</taxon>
        <taxon>Bacillati</taxon>
        <taxon>Actinomycetota</taxon>
        <taxon>Actinomycetes</taxon>
        <taxon>Kitasatosporales</taxon>
        <taxon>Streptomycetaceae</taxon>
        <taxon>Streptomyces</taxon>
    </lineage>
</organism>
<dbReference type="Proteomes" id="UP000599437">
    <property type="component" value="Unassembled WGS sequence"/>
</dbReference>
<name>A0ABQ3DJR6_9ACTN</name>
<dbReference type="SUPFAM" id="SSF50346">
    <property type="entry name" value="PRC-barrel domain"/>
    <property type="match status" value="1"/>
</dbReference>
<proteinExistence type="predicted"/>